<feature type="non-terminal residue" evidence="3">
    <location>
        <position position="1"/>
    </location>
</feature>
<organism evidence="3">
    <name type="scientific">marine metagenome</name>
    <dbReference type="NCBI Taxonomy" id="408172"/>
    <lineage>
        <taxon>unclassified sequences</taxon>
        <taxon>metagenomes</taxon>
        <taxon>ecological metagenomes</taxon>
    </lineage>
</organism>
<dbReference type="Gene3D" id="3.40.50.2000">
    <property type="entry name" value="Glycogen Phosphorylase B"/>
    <property type="match status" value="2"/>
</dbReference>
<dbReference type="CDD" id="cd03794">
    <property type="entry name" value="GT4_WbuB-like"/>
    <property type="match status" value="1"/>
</dbReference>
<dbReference type="Pfam" id="PF00534">
    <property type="entry name" value="Glycos_transf_1"/>
    <property type="match status" value="1"/>
</dbReference>
<dbReference type="GO" id="GO:0016757">
    <property type="term" value="F:glycosyltransferase activity"/>
    <property type="evidence" value="ECO:0007669"/>
    <property type="project" value="InterPro"/>
</dbReference>
<name>A0A382ZD67_9ZZZZ</name>
<dbReference type="InterPro" id="IPR001296">
    <property type="entry name" value="Glyco_trans_1"/>
</dbReference>
<feature type="domain" description="Glycosyl transferase family 1" evidence="2">
    <location>
        <begin position="56"/>
        <end position="221"/>
    </location>
</feature>
<evidence type="ECO:0000256" key="1">
    <source>
        <dbReference type="ARBA" id="ARBA00022679"/>
    </source>
</evidence>
<gene>
    <name evidence="3" type="ORF">METZ01_LOCUS446320</name>
</gene>
<accession>A0A382ZD67</accession>
<protein>
    <recommendedName>
        <fullName evidence="2">Glycosyl transferase family 1 domain-containing protein</fullName>
    </recommendedName>
</protein>
<dbReference type="AlphaFoldDB" id="A0A382ZD67"/>
<dbReference type="PANTHER" id="PTHR46401">
    <property type="entry name" value="GLYCOSYLTRANSFERASE WBBK-RELATED"/>
    <property type="match status" value="1"/>
</dbReference>
<evidence type="ECO:0000259" key="2">
    <source>
        <dbReference type="Pfam" id="PF00534"/>
    </source>
</evidence>
<dbReference type="PANTHER" id="PTHR46401:SF2">
    <property type="entry name" value="GLYCOSYLTRANSFERASE WBBK-RELATED"/>
    <property type="match status" value="1"/>
</dbReference>
<keyword evidence="1" id="KW-0808">Transferase</keyword>
<dbReference type="GO" id="GO:0009103">
    <property type="term" value="P:lipopolysaccharide biosynthetic process"/>
    <property type="evidence" value="ECO:0007669"/>
    <property type="project" value="TreeGrafter"/>
</dbReference>
<dbReference type="EMBL" id="UINC01182966">
    <property type="protein sequence ID" value="SVD93466.1"/>
    <property type="molecule type" value="Genomic_DNA"/>
</dbReference>
<reference evidence="3" key="1">
    <citation type="submission" date="2018-05" db="EMBL/GenBank/DDBJ databases">
        <authorList>
            <person name="Lanie J.A."/>
            <person name="Ng W.-L."/>
            <person name="Kazmierczak K.M."/>
            <person name="Andrzejewski T.M."/>
            <person name="Davidsen T.M."/>
            <person name="Wayne K.J."/>
            <person name="Tettelin H."/>
            <person name="Glass J.I."/>
            <person name="Rusch D."/>
            <person name="Podicherti R."/>
            <person name="Tsui H.-C.T."/>
            <person name="Winkler M.E."/>
        </authorList>
    </citation>
    <scope>NUCLEOTIDE SEQUENCE</scope>
</reference>
<sequence length="245" mass="27708">LNNIAKYIYHESESIVVVTRSFKDYLINMGINKDKITIIENGFNFERTLSPNKSVKTISNKYKINNDNFIVSYIGTIGMSHGIEVVIRAAEIIKDVTFLIIGEGAEKNNLKKMIEEKKITNAIFLNSIDWQEIVNINQIISANLIHLRNLELFKTVIPSKIFESMALKKPILAGLIGESLEIITKSNSGIQITPENPKSLVEGILFLKNNTEKAQKLGNNGFTLVSKRYNRKILAQQMIQSINRL</sequence>
<evidence type="ECO:0000313" key="3">
    <source>
        <dbReference type="EMBL" id="SVD93466.1"/>
    </source>
</evidence>
<dbReference type="SUPFAM" id="SSF53756">
    <property type="entry name" value="UDP-Glycosyltransferase/glycogen phosphorylase"/>
    <property type="match status" value="1"/>
</dbReference>
<proteinExistence type="predicted"/>